<dbReference type="GO" id="GO:0004622">
    <property type="term" value="F:phosphatidylcholine lysophospholipase activity"/>
    <property type="evidence" value="ECO:0007669"/>
    <property type="project" value="UniProtKB-EC"/>
</dbReference>
<dbReference type="PANTHER" id="PTHR30383">
    <property type="entry name" value="THIOESTERASE 1/PROTEASE 1/LYSOPHOSPHOLIPASE L1"/>
    <property type="match status" value="1"/>
</dbReference>
<dbReference type="EC" id="3.1.2.-" evidence="2"/>
<dbReference type="Pfam" id="PF13472">
    <property type="entry name" value="Lipase_GDSL_2"/>
    <property type="match status" value="1"/>
</dbReference>
<dbReference type="AlphaFoldDB" id="S0G142"/>
<dbReference type="Gene3D" id="3.40.50.1110">
    <property type="entry name" value="SGNH hydrolase"/>
    <property type="match status" value="1"/>
</dbReference>
<evidence type="ECO:0000313" key="2">
    <source>
        <dbReference type="EMBL" id="EMS77922.1"/>
    </source>
</evidence>
<feature type="domain" description="SGNH hydrolase-type esterase" evidence="1">
    <location>
        <begin position="45"/>
        <end position="206"/>
    </location>
</feature>
<gene>
    <name evidence="2" type="primary">tesA</name>
    <name evidence="2" type="ORF">Dpo_11c00640</name>
</gene>
<accession>S0G142</accession>
<dbReference type="PANTHER" id="PTHR30383:SF24">
    <property type="entry name" value="THIOESTERASE 1_PROTEASE 1_LYSOPHOSPHOLIPASE L1"/>
    <property type="match status" value="1"/>
</dbReference>
<evidence type="ECO:0000313" key="3">
    <source>
        <dbReference type="Proteomes" id="UP000014216"/>
    </source>
</evidence>
<protein>
    <submittedName>
        <fullName evidence="2">Acyl-CoA thioesterase I TesA</fullName>
        <ecNumber evidence="2">3.1.1.5</ecNumber>
        <ecNumber evidence="2">3.1.2.-</ecNumber>
    </submittedName>
</protein>
<keyword evidence="3" id="KW-1185">Reference proteome</keyword>
<dbReference type="CDD" id="cd01822">
    <property type="entry name" value="Lysophospholipase_L1_like"/>
    <property type="match status" value="1"/>
</dbReference>
<organism evidence="2 3">
    <name type="scientific">Desulfotignum phosphitoxidans DSM 13687</name>
    <dbReference type="NCBI Taxonomy" id="1286635"/>
    <lineage>
        <taxon>Bacteria</taxon>
        <taxon>Pseudomonadati</taxon>
        <taxon>Thermodesulfobacteriota</taxon>
        <taxon>Desulfobacteria</taxon>
        <taxon>Desulfobacterales</taxon>
        <taxon>Desulfobacteraceae</taxon>
        <taxon>Desulfotignum</taxon>
    </lineage>
</organism>
<dbReference type="SUPFAM" id="SSF52266">
    <property type="entry name" value="SGNH hydrolase"/>
    <property type="match status" value="1"/>
</dbReference>
<dbReference type="InterPro" id="IPR036514">
    <property type="entry name" value="SGNH_hydro_sf"/>
</dbReference>
<name>S0G142_9BACT</name>
<dbReference type="Proteomes" id="UP000014216">
    <property type="component" value="Unassembled WGS sequence"/>
</dbReference>
<comment type="caution">
    <text evidence="2">The sequence shown here is derived from an EMBL/GenBank/DDBJ whole genome shotgun (WGS) entry which is preliminary data.</text>
</comment>
<dbReference type="EMBL" id="APJX01000011">
    <property type="protein sequence ID" value="EMS77922.1"/>
    <property type="molecule type" value="Genomic_DNA"/>
</dbReference>
<dbReference type="InterPro" id="IPR013830">
    <property type="entry name" value="SGNH_hydro"/>
</dbReference>
<dbReference type="EC" id="3.1.1.5" evidence="2"/>
<evidence type="ECO:0000259" key="1">
    <source>
        <dbReference type="Pfam" id="PF13472"/>
    </source>
</evidence>
<reference evidence="2 3" key="1">
    <citation type="journal article" date="2013" name="Genome Announc.">
        <title>Draft Genome Sequence of Desulfotignum phosphitoxidans DSM 13687 Strain FiPS-3.</title>
        <authorList>
            <person name="Poehlein A."/>
            <person name="Daniel R."/>
            <person name="Simeonova D.D."/>
        </authorList>
    </citation>
    <scope>NUCLEOTIDE SEQUENCE [LARGE SCALE GENOMIC DNA]</scope>
    <source>
        <strain evidence="2 3">DSM 13687</strain>
    </source>
</reference>
<dbReference type="InterPro" id="IPR051532">
    <property type="entry name" value="Ester_Hydrolysis_Enzymes"/>
</dbReference>
<dbReference type="PATRIC" id="fig|1286635.3.peg.4085"/>
<keyword evidence="2" id="KW-0378">Hydrolase</keyword>
<sequence length="220" mass="24032">MMQSRWIYGSKRKHRKWLYGVTAGICLWLALGLTHARADEIRVLFLGDSLTAGLGVEKDQAYPALVGERLKQQGHTDVKIINGGISGATTAGAASRLKWHLAATPHVLVLALGANDGLRGLSLENMAANLDDTIVLALENQMCVILAGMEIPPNYGPDYTRQFRETFKDLAEKHQIRLIPFLLDQVGGEATMNQADGVHPNAAGHQQIARTVLPYILECL</sequence>
<dbReference type="RefSeq" id="WP_006968067.1">
    <property type="nucleotide sequence ID" value="NZ_APJX01000011.1"/>
</dbReference>
<proteinExistence type="predicted"/>